<dbReference type="FunFam" id="2.10.110.10:FF:000066">
    <property type="entry name" value="Four and a half LIM domains protein"/>
    <property type="match status" value="1"/>
</dbReference>
<dbReference type="PROSITE" id="PS00478">
    <property type="entry name" value="LIM_DOMAIN_1"/>
    <property type="match status" value="3"/>
</dbReference>
<dbReference type="FunFam" id="2.10.110.10:FF:000081">
    <property type="entry name" value="Uncharacterized protein, isoform A"/>
    <property type="match status" value="1"/>
</dbReference>
<evidence type="ECO:0000256" key="6">
    <source>
        <dbReference type="ARBA" id="ARBA00023038"/>
    </source>
</evidence>
<dbReference type="FunFam" id="2.10.110.10:FF:000005">
    <property type="entry name" value="Testin isoform 1"/>
    <property type="match status" value="1"/>
</dbReference>
<dbReference type="InterPro" id="IPR001781">
    <property type="entry name" value="Znf_LIM"/>
</dbReference>
<protein>
    <submittedName>
        <fullName evidence="11">LIM domain-containing protein-like protein</fullName>
    </submittedName>
</protein>
<keyword evidence="4" id="KW-0863">Zinc-finger</keyword>
<dbReference type="EMBL" id="NCKU01002362">
    <property type="protein sequence ID" value="RWS09757.1"/>
    <property type="molecule type" value="Genomic_DNA"/>
</dbReference>
<proteinExistence type="predicted"/>
<evidence type="ECO:0000256" key="1">
    <source>
        <dbReference type="ARBA" id="ARBA00004123"/>
    </source>
</evidence>
<reference evidence="11 12" key="1">
    <citation type="journal article" date="2018" name="Gigascience">
        <title>Genomes of trombidid mites reveal novel predicted allergens and laterally-transferred genes associated with secondary metabolism.</title>
        <authorList>
            <person name="Dong X."/>
            <person name="Chaisiri K."/>
            <person name="Xia D."/>
            <person name="Armstrong S.D."/>
            <person name="Fang Y."/>
            <person name="Donnelly M.J."/>
            <person name="Kadowaki T."/>
            <person name="McGarry J.W."/>
            <person name="Darby A.C."/>
            <person name="Makepeace B.L."/>
        </authorList>
    </citation>
    <scope>NUCLEOTIDE SEQUENCE [LARGE SCALE GENOMIC DNA]</scope>
    <source>
        <strain evidence="11">UoL-WK</strain>
    </source>
</reference>
<reference evidence="11" key="2">
    <citation type="submission" date="2018-11" db="EMBL/GenBank/DDBJ databases">
        <title>Trombidioid mite genomics.</title>
        <authorList>
            <person name="Dong X."/>
        </authorList>
    </citation>
    <scope>NUCLEOTIDE SEQUENCE</scope>
    <source>
        <strain evidence="11">UoL-WK</strain>
    </source>
</reference>
<dbReference type="GO" id="GO:0005634">
    <property type="term" value="C:nucleus"/>
    <property type="evidence" value="ECO:0007669"/>
    <property type="project" value="UniProtKB-SubCell"/>
</dbReference>
<dbReference type="FunFam" id="2.10.110.10:FF:000013">
    <property type="entry name" value="Four and a half LIM domains 1"/>
    <property type="match status" value="1"/>
</dbReference>
<gene>
    <name evidence="10" type="ORF">B4U79_05503</name>
    <name evidence="11" type="ORF">B4U79_07000</name>
</gene>
<accession>A0A3S4QZN8</accession>
<keyword evidence="3" id="KW-0677">Repeat</keyword>
<dbReference type="FunFam" id="2.10.110.10:FF:000070">
    <property type="entry name" value="Four and a half LIM domains 3"/>
    <property type="match status" value="1"/>
</dbReference>
<keyword evidence="7" id="KW-0539">Nucleus</keyword>
<organism evidence="11 12">
    <name type="scientific">Dinothrombium tinctorium</name>
    <dbReference type="NCBI Taxonomy" id="1965070"/>
    <lineage>
        <taxon>Eukaryota</taxon>
        <taxon>Metazoa</taxon>
        <taxon>Ecdysozoa</taxon>
        <taxon>Arthropoda</taxon>
        <taxon>Chelicerata</taxon>
        <taxon>Arachnida</taxon>
        <taxon>Acari</taxon>
        <taxon>Acariformes</taxon>
        <taxon>Trombidiformes</taxon>
        <taxon>Prostigmata</taxon>
        <taxon>Anystina</taxon>
        <taxon>Parasitengona</taxon>
        <taxon>Trombidioidea</taxon>
        <taxon>Trombidiidae</taxon>
        <taxon>Dinothrombium</taxon>
    </lineage>
</organism>
<name>A0A3S4QZN8_9ACAR</name>
<feature type="domain" description="LIM zinc-binding" evidence="9">
    <location>
        <begin position="166"/>
        <end position="223"/>
    </location>
</feature>
<dbReference type="GO" id="GO:0008270">
    <property type="term" value="F:zinc ion binding"/>
    <property type="evidence" value="ECO:0007669"/>
    <property type="project" value="UniProtKB-KW"/>
</dbReference>
<sequence length="287" mass="32600">MSKDWHTTHFCCWQCDETLTGRRYILKEEHPYCIKCYESMFSNVCEECSKAIGIDAKDLSYKDKHWHEECFVCTKCKMSLVDQPFGSKAERVYCGSCYDTAFASRCDGCSQPFKAGMKKMEYKGHQWHENCFCCKTCSNPIGNKSFVPRDTDIFCSDCYESNFSTRCVKCNETIGTGGITYKDEPWHMECFVCVKCSNSLAGQKFTTREGSPFCSTCYNELYAKRCCNCEQAITGAGGTRFVSFEDKNWHNECFVCSGCRCSLVGKGFIGDGNDILCPECAKKKISM</sequence>
<dbReference type="SMART" id="SM00132">
    <property type="entry name" value="LIM"/>
    <property type="match status" value="5"/>
</dbReference>
<keyword evidence="5 8" id="KW-0862">Zinc</keyword>
<comment type="subcellular location">
    <subcellularLocation>
        <location evidence="1">Nucleus</location>
    </subcellularLocation>
</comment>
<comment type="caution">
    <text evidence="11">The sequence shown here is derived from an EMBL/GenBank/DDBJ whole genome shotgun (WGS) entry which is preliminary data.</text>
</comment>
<dbReference type="SUPFAM" id="SSF57716">
    <property type="entry name" value="Glucocorticoid receptor-like (DNA-binding domain)"/>
    <property type="match status" value="5"/>
</dbReference>
<dbReference type="Proteomes" id="UP000285301">
    <property type="component" value="Unassembled WGS sequence"/>
</dbReference>
<feature type="domain" description="LIM zinc-binding" evidence="9">
    <location>
        <begin position="104"/>
        <end position="165"/>
    </location>
</feature>
<evidence type="ECO:0000256" key="2">
    <source>
        <dbReference type="ARBA" id="ARBA00022723"/>
    </source>
</evidence>
<dbReference type="STRING" id="1965070.A0A3S4QZN8"/>
<evidence type="ECO:0000256" key="7">
    <source>
        <dbReference type="ARBA" id="ARBA00023242"/>
    </source>
</evidence>
<dbReference type="EMBL" id="NCKU01002355">
    <property type="protein sequence ID" value="RWS09765.1"/>
    <property type="molecule type" value="Genomic_DNA"/>
</dbReference>
<keyword evidence="2 8" id="KW-0479">Metal-binding</keyword>
<dbReference type="PROSITE" id="PS50023">
    <property type="entry name" value="LIM_DOMAIN_2"/>
    <property type="match status" value="4"/>
</dbReference>
<evidence type="ECO:0000256" key="5">
    <source>
        <dbReference type="ARBA" id="ARBA00022833"/>
    </source>
</evidence>
<keyword evidence="6 8" id="KW-0440">LIM domain</keyword>
<evidence type="ECO:0000259" key="9">
    <source>
        <dbReference type="PROSITE" id="PS50023"/>
    </source>
</evidence>
<dbReference type="AlphaFoldDB" id="A0A3S4QZN8"/>
<evidence type="ECO:0000256" key="8">
    <source>
        <dbReference type="PROSITE-ProRule" id="PRU00125"/>
    </source>
</evidence>
<evidence type="ECO:0000313" key="10">
    <source>
        <dbReference type="EMBL" id="RWS09757.1"/>
    </source>
</evidence>
<evidence type="ECO:0000256" key="4">
    <source>
        <dbReference type="ARBA" id="ARBA00022771"/>
    </source>
</evidence>
<dbReference type="Pfam" id="PF00412">
    <property type="entry name" value="LIM"/>
    <property type="match status" value="4"/>
</dbReference>
<keyword evidence="12" id="KW-1185">Reference proteome</keyword>
<feature type="domain" description="LIM zinc-binding" evidence="9">
    <location>
        <begin position="224"/>
        <end position="287"/>
    </location>
</feature>
<evidence type="ECO:0000313" key="12">
    <source>
        <dbReference type="Proteomes" id="UP000285301"/>
    </source>
</evidence>
<dbReference type="InterPro" id="IPR056807">
    <property type="entry name" value="LIM_FHL1/2/3/5_N"/>
</dbReference>
<dbReference type="PANTHER" id="PTHR24205:SF4">
    <property type="entry name" value="PROTEIN ESPINAS"/>
    <property type="match status" value="1"/>
</dbReference>
<evidence type="ECO:0000256" key="3">
    <source>
        <dbReference type="ARBA" id="ARBA00022737"/>
    </source>
</evidence>
<feature type="domain" description="LIM zinc-binding" evidence="9">
    <location>
        <begin position="43"/>
        <end position="103"/>
    </location>
</feature>
<dbReference type="Gene3D" id="2.10.110.10">
    <property type="entry name" value="Cysteine Rich Protein"/>
    <property type="match status" value="5"/>
</dbReference>
<dbReference type="GO" id="GO:0030018">
    <property type="term" value="C:Z disc"/>
    <property type="evidence" value="ECO:0007669"/>
    <property type="project" value="TreeGrafter"/>
</dbReference>
<dbReference type="GO" id="GO:0003712">
    <property type="term" value="F:transcription coregulator activity"/>
    <property type="evidence" value="ECO:0007669"/>
    <property type="project" value="TreeGrafter"/>
</dbReference>
<dbReference type="PANTHER" id="PTHR24205">
    <property type="entry name" value="FOUR AND A HALF LIM DOMAINS PROTEIN"/>
    <property type="match status" value="1"/>
</dbReference>
<dbReference type="Pfam" id="PF25076">
    <property type="entry name" value="LIM_FHL2-3_N"/>
    <property type="match status" value="1"/>
</dbReference>
<evidence type="ECO:0000313" key="11">
    <source>
        <dbReference type="EMBL" id="RWS09765.1"/>
    </source>
</evidence>
<dbReference type="OrthoDB" id="274660at2759"/>